<feature type="region of interest" description="Disordered" evidence="1">
    <location>
        <begin position="31"/>
        <end position="58"/>
    </location>
</feature>
<evidence type="ECO:0000256" key="1">
    <source>
        <dbReference type="SAM" id="MobiDB-lite"/>
    </source>
</evidence>
<evidence type="ECO:0000256" key="2">
    <source>
        <dbReference type="SAM" id="SignalP"/>
    </source>
</evidence>
<gene>
    <name evidence="5" type="ORF">ACFQGL_12215</name>
</gene>
<dbReference type="EC" id="3.2.1.-" evidence="5"/>
<dbReference type="InterPro" id="IPR000421">
    <property type="entry name" value="FA58C"/>
</dbReference>
<feature type="domain" description="PKD" evidence="4">
    <location>
        <begin position="1625"/>
        <end position="1674"/>
    </location>
</feature>
<dbReference type="PANTHER" id="PTHR12143:SF43">
    <property type="entry name" value="PUTATIVE-RELATED"/>
    <property type="match status" value="1"/>
</dbReference>
<dbReference type="PROSITE" id="PS50093">
    <property type="entry name" value="PKD"/>
    <property type="match status" value="1"/>
</dbReference>
<feature type="region of interest" description="Disordered" evidence="1">
    <location>
        <begin position="1116"/>
        <end position="1156"/>
    </location>
</feature>
<dbReference type="Gene3D" id="2.70.98.10">
    <property type="match status" value="1"/>
</dbReference>
<dbReference type="InterPro" id="IPR008979">
    <property type="entry name" value="Galactose-bd-like_sf"/>
</dbReference>
<feature type="signal peptide" evidence="2">
    <location>
        <begin position="1"/>
        <end position="27"/>
    </location>
</feature>
<dbReference type="Gene3D" id="2.60.40.10">
    <property type="entry name" value="Immunoglobulins"/>
    <property type="match status" value="2"/>
</dbReference>
<reference evidence="6" key="1">
    <citation type="journal article" date="2019" name="Int. J. Syst. Evol. Microbiol.">
        <title>The Global Catalogue of Microorganisms (GCM) 10K type strain sequencing project: providing services to taxonomists for standard genome sequencing and annotation.</title>
        <authorList>
            <consortium name="The Broad Institute Genomics Platform"/>
            <consortium name="The Broad Institute Genome Sequencing Center for Infectious Disease"/>
            <person name="Wu L."/>
            <person name="Ma J."/>
        </authorList>
    </citation>
    <scope>NUCLEOTIDE SEQUENCE [LARGE SCALE GENOMIC DNA]</scope>
    <source>
        <strain evidence="6">CGMCC 4.7144</strain>
    </source>
</reference>
<dbReference type="Pfam" id="PF00801">
    <property type="entry name" value="PKD"/>
    <property type="match status" value="1"/>
</dbReference>
<dbReference type="InterPro" id="IPR014718">
    <property type="entry name" value="GH-type_carb-bd"/>
</dbReference>
<dbReference type="InterPro" id="IPR041371">
    <property type="entry name" value="GH92_N"/>
</dbReference>
<feature type="region of interest" description="Disordered" evidence="1">
    <location>
        <begin position="215"/>
        <end position="236"/>
    </location>
</feature>
<feature type="region of interest" description="Disordered" evidence="1">
    <location>
        <begin position="139"/>
        <end position="164"/>
    </location>
</feature>
<name>A0ABW1H6S9_9ACTN</name>
<dbReference type="SUPFAM" id="SSF48208">
    <property type="entry name" value="Six-hairpin glycosidases"/>
    <property type="match status" value="1"/>
</dbReference>
<protein>
    <submittedName>
        <fullName evidence="5">GH92 family glycosyl hydrolase</fullName>
        <ecNumber evidence="5">3.2.1.-</ecNumber>
    </submittedName>
</protein>
<keyword evidence="6" id="KW-1185">Reference proteome</keyword>
<dbReference type="SUPFAM" id="SSF49785">
    <property type="entry name" value="Galactose-binding domain-like"/>
    <property type="match status" value="1"/>
</dbReference>
<dbReference type="InterPro" id="IPR008928">
    <property type="entry name" value="6-hairpin_glycosidase_sf"/>
</dbReference>
<dbReference type="Proteomes" id="UP001596226">
    <property type="component" value="Unassembled WGS sequence"/>
</dbReference>
<dbReference type="InterPro" id="IPR005887">
    <property type="entry name" value="GH92_a_mannosidase_put"/>
</dbReference>
<dbReference type="EMBL" id="JBHSQS010000006">
    <property type="protein sequence ID" value="MFC5924107.1"/>
    <property type="molecule type" value="Genomic_DNA"/>
</dbReference>
<dbReference type="InterPro" id="IPR000601">
    <property type="entry name" value="PKD_dom"/>
</dbReference>
<sequence>MSPRLLAATVAALLPVGLLVAAPLASAAPATAPPGNFSSSFESADPQPAASTVEVDASGKPVQANLTGTVRTGLPGSLLGHVTAATASDENAPGETAANLTDGNSASKWLAFHPTGWVTYQLDKPAVVVRYALTSADDAPGRDPKDFTLQGSTDGSTWTDLNRQTGQSFPGRFATKAYSLTNTTAYGWYRLSVTANSGDPLIQLADWDISDGSDVRPPATPMGGVVGAGPSSGRNMKPRAGFTGLAALRYSGGAEVDGRSYATNRLFDVNIPVGPKTRLSYKIFPEFTGQDAQYPSTFAAVDLHFTDGRYLSLLSPKDQHGNLLTAAGQGTSKVLFADEWNAVQSEIGAVANGRTIDRILLAYDNPRATAATHFQGWVDDITVTGAPTPIDGSSLTNYVDTRRGTNSSGGFSRGNNLPISAVPNGFNFFTPVTNATSNSWEYDYQRNNDAANLTRLEGLAISHEPSPWMGDRNQMSVMPVPAGGPLTGAPSGRALAFSHDDEVARPDFYRVKLQNGMTAEMAPTDHAGIMRFTFPSGPATGSLVFSNGTFTIGTDGTFTGWVDNGSGLSAGRSRMFVSGTFDRAPTASTATSATFDTSADQQVTLRLATSFLSVDQARTNLDLEATGKSFDQIRAAATAAWKDRLGRVEVRGANETQLVTLYSNLYRLNLYPNSQSENTGTATAPRWQYASPVSEPTGASTATHTGAKIVDGQIYVNNGFWDTYRTVWPAYSLLYPDVAARIADGFVQQYRDGGWIARWSSPGYADLMTGTSSNVALAGAYLSGVKLPDPLAAYDAAVKDATVASGRGEVGRKGIETSLFLGYTPTSTGESVSWALEGFINDYGIGNMGAALAKDPATPKSERERLKEESRYFLERARNYVNLFDQKTKLFQGRDAAGTFLAGDPLDWGGVYTETNGWNFAFTAQQDGRGLANLYGGQRALRDKLDQFFATPENADRPGGYGNTIHEMLEARAVRMGQLGMSNQPSHHIPYMYDHVGAPAKTQAIVREILQRLYVGSEIGQGYLGDEDNGEMSSWYILSSLGLYPLQAGSSNWAIGSPQFTRMTVHRKSGDIVVNAPNNSTANIYVQGVKVNGKSQRGVSIDSRVLAKGGTIDFQMGSHPSTWGTGKDDAPPSLTRGDEAPKPLQDTTGPGLGTATVSGGQDASKLFDDTSTTQVAFTSATPQVNWAFRGGKQKPSYYTLTSGAAVGDPADWRLQGSNDGITWTTVDSRKGEVFRWRNQTRPFTIDKPGRFAQFRLAVTRTVGAAQPNLAEIELLAGGDLDLGGGDIAVTAAGSVHATSGVPVAAPLASVTGGTASGYRATIDWGDGSPVTEGTLTLSSRAVYNVGGTHTYATPGYHQASVTVTDGTSQSSVTVGVDVAYAPASGLTAAFDTVCVGDEGAVAANCDAKSWAYSRAALTAAGVTQGQQHQVPGTALHFTLPTIPAGQPDNASGNGSTVVLNLPTDATSVSFIGAGTQGNQNTTGTANFSDGSTASIPIQMSDWTLGGNANGTPSYGNVVVAKAAYRLLGTSRDGAQPFLFATAPYQIPAGRTLVSVTLPTQTGDPGSDGRIHVFAIADDGTPNPALRTVAPADQTANAGQVLAANLGSVTGGVPEATGYRARVQWGDGTVPGDVTIDSAGAMTGQHTYAREGTYTVHVTAWDRLSSSTETFTVTVARGGLQPSIAASDTVAAGDAITVTGSGFAAGEQVTVVLGSTPARTVTVAASSAGAVRASVPTSGAVRPGRYAVTATGASSRTPVTATVQVTGKPAGSTYHPRVALSATSGSRSTPITVDGSGFAPNEAITITFGDGLTVSTVRANGDGVVSGPTVSVPGTARAGSTSVTLTGASSGTRVVLPFTVN</sequence>
<organism evidence="5 6">
    <name type="scientific">Micromonospora vulcania</name>
    <dbReference type="NCBI Taxonomy" id="1441873"/>
    <lineage>
        <taxon>Bacteria</taxon>
        <taxon>Bacillati</taxon>
        <taxon>Actinomycetota</taxon>
        <taxon>Actinomycetes</taxon>
        <taxon>Micromonosporales</taxon>
        <taxon>Micromonosporaceae</taxon>
        <taxon>Micromonospora</taxon>
    </lineage>
</organism>
<dbReference type="NCBIfam" id="TIGR01180">
    <property type="entry name" value="aman2_put"/>
    <property type="match status" value="1"/>
</dbReference>
<feature type="chain" id="PRO_5045457218" evidence="2">
    <location>
        <begin position="28"/>
        <end position="1860"/>
    </location>
</feature>
<dbReference type="CDD" id="cd00146">
    <property type="entry name" value="PKD"/>
    <property type="match status" value="2"/>
</dbReference>
<dbReference type="InterPro" id="IPR022409">
    <property type="entry name" value="PKD/Chitinase_dom"/>
</dbReference>
<dbReference type="PANTHER" id="PTHR12143">
    <property type="entry name" value="PEPTIDE N-GLYCANASE PNGASE -RELATED"/>
    <property type="match status" value="1"/>
</dbReference>
<evidence type="ECO:0000313" key="5">
    <source>
        <dbReference type="EMBL" id="MFC5924107.1"/>
    </source>
</evidence>
<dbReference type="Gene3D" id="1.20.1050.60">
    <property type="entry name" value="alpha-1,2-mannosidase"/>
    <property type="match status" value="1"/>
</dbReference>
<dbReference type="Pfam" id="PF17678">
    <property type="entry name" value="Glyco_hydro_92N"/>
    <property type="match status" value="1"/>
</dbReference>
<dbReference type="Gene3D" id="3.30.2080.10">
    <property type="entry name" value="GH92 mannosidase domain"/>
    <property type="match status" value="1"/>
</dbReference>
<keyword evidence="2" id="KW-0732">Signal</keyword>
<evidence type="ECO:0000259" key="4">
    <source>
        <dbReference type="PROSITE" id="PS50093"/>
    </source>
</evidence>
<dbReference type="Pfam" id="PF07971">
    <property type="entry name" value="Glyco_hydro_92"/>
    <property type="match status" value="1"/>
</dbReference>
<dbReference type="PROSITE" id="PS50022">
    <property type="entry name" value="FA58C_3"/>
    <property type="match status" value="1"/>
</dbReference>
<dbReference type="InterPro" id="IPR012939">
    <property type="entry name" value="Glyco_hydro_92"/>
</dbReference>
<evidence type="ECO:0000313" key="6">
    <source>
        <dbReference type="Proteomes" id="UP001596226"/>
    </source>
</evidence>
<comment type="caution">
    <text evidence="5">The sequence shown here is derived from an EMBL/GenBank/DDBJ whole genome shotgun (WGS) entry which is preliminary data.</text>
</comment>
<feature type="domain" description="F5/8 type C" evidence="3">
    <location>
        <begin position="67"/>
        <end position="171"/>
    </location>
</feature>
<dbReference type="InterPro" id="IPR050883">
    <property type="entry name" value="PNGase"/>
</dbReference>
<dbReference type="Pfam" id="PF00754">
    <property type="entry name" value="F5_F8_type_C"/>
    <property type="match status" value="1"/>
</dbReference>
<keyword evidence="5" id="KW-0326">Glycosidase</keyword>
<dbReference type="InterPro" id="IPR013783">
    <property type="entry name" value="Ig-like_fold"/>
</dbReference>
<dbReference type="SUPFAM" id="SSF49299">
    <property type="entry name" value="PKD domain"/>
    <property type="match status" value="2"/>
</dbReference>
<dbReference type="RefSeq" id="WP_377510127.1">
    <property type="nucleotide sequence ID" value="NZ_JBHSQS010000006.1"/>
</dbReference>
<feature type="compositionally biased region" description="Polar residues" evidence="1">
    <location>
        <begin position="149"/>
        <end position="164"/>
    </location>
</feature>
<evidence type="ECO:0000259" key="3">
    <source>
        <dbReference type="PROSITE" id="PS50022"/>
    </source>
</evidence>
<dbReference type="Gene3D" id="2.60.120.260">
    <property type="entry name" value="Galactose-binding domain-like"/>
    <property type="match status" value="2"/>
</dbReference>
<accession>A0ABW1H6S9</accession>
<dbReference type="InterPro" id="IPR035986">
    <property type="entry name" value="PKD_dom_sf"/>
</dbReference>
<feature type="compositionally biased region" description="Basic and acidic residues" evidence="1">
    <location>
        <begin position="1126"/>
        <end position="1141"/>
    </location>
</feature>
<proteinExistence type="predicted"/>
<dbReference type="Gene3D" id="1.20.1610.10">
    <property type="entry name" value="alpha-1,2-mannosidases domains"/>
    <property type="match status" value="1"/>
</dbReference>
<keyword evidence="5" id="KW-0378">Hydrolase</keyword>
<dbReference type="SMART" id="SM00089">
    <property type="entry name" value="PKD"/>
    <property type="match status" value="2"/>
</dbReference>
<dbReference type="GO" id="GO:0016798">
    <property type="term" value="F:hydrolase activity, acting on glycosyl bonds"/>
    <property type="evidence" value="ECO:0007669"/>
    <property type="project" value="UniProtKB-KW"/>
</dbReference>